<dbReference type="Proteomes" id="UP001158067">
    <property type="component" value="Unassembled WGS sequence"/>
</dbReference>
<dbReference type="InterPro" id="IPR012373">
    <property type="entry name" value="Ferrdict_sens_TM"/>
</dbReference>
<evidence type="ECO:0000313" key="4">
    <source>
        <dbReference type="Proteomes" id="UP001158067"/>
    </source>
</evidence>
<keyword evidence="1" id="KW-1133">Transmembrane helix</keyword>
<protein>
    <submittedName>
        <fullName evidence="3">FecR family protein</fullName>
    </submittedName>
</protein>
<name>A0ABY1QUP9_9BACT</name>
<sequence length="536" mass="59012">MTDKDLRRLFDLLVNGDIAPDEHEFLQQTLKSDANARAAFHERMDLEAGLRTWALEPAPATTAAQPENRTNDRPSSAMRWVYSLVALAAAVLLIAGVQAWNRFSDADPQHFAEGQANERLVHPPAATRLVGFIREQEGCRWSVRPVSTAGRFAVGKLELDKGVAEMSFDSGTDVTLEGPCEIEVTSIDTARLLAGNVCVNVGELSGGFTLETPESQIIDEGTEYAVSLDEESTEVHVFDGSVIWIPTSIKADVNNQAIEDRIEAGEAKSYLRSDPTKPKRIPFGQRQFVRQLEGRVQEQADGNLLAYDGFENLAGRVRRGRSGFGWSDGWQPSGRARGRVGEIVDCPDDVVFGLSRSQRRMMLLGQESDMRSSFEQPLILGTDECIYISVLVERQPSSSKEDSGLLQISLEPDLPGRGRRLHQLVSFGVTNEGFPFVNSGNVVSTTAVQIRVDQPYLFVLKASIGNGESRSSLRTYAASEAIDQSEPLIWTVLGEFSSSNYPATSIRLKTGESTGWRIDELRVGKTWRSATSIEAR</sequence>
<evidence type="ECO:0000256" key="1">
    <source>
        <dbReference type="SAM" id="Phobius"/>
    </source>
</evidence>
<gene>
    <name evidence="3" type="ORF">SAMN06265222_13012</name>
</gene>
<dbReference type="EMBL" id="FXUG01000030">
    <property type="protein sequence ID" value="SMP79248.1"/>
    <property type="molecule type" value="Genomic_DNA"/>
</dbReference>
<feature type="transmembrane region" description="Helical" evidence="1">
    <location>
        <begin position="80"/>
        <end position="100"/>
    </location>
</feature>
<organism evidence="3 4">
    <name type="scientific">Neorhodopirellula lusitana</name>
    <dbReference type="NCBI Taxonomy" id="445327"/>
    <lineage>
        <taxon>Bacteria</taxon>
        <taxon>Pseudomonadati</taxon>
        <taxon>Planctomycetota</taxon>
        <taxon>Planctomycetia</taxon>
        <taxon>Pirellulales</taxon>
        <taxon>Pirellulaceae</taxon>
        <taxon>Neorhodopirellula</taxon>
    </lineage>
</organism>
<dbReference type="InterPro" id="IPR006860">
    <property type="entry name" value="FecR"/>
</dbReference>
<dbReference type="Pfam" id="PF04773">
    <property type="entry name" value="FecR"/>
    <property type="match status" value="1"/>
</dbReference>
<feature type="domain" description="FecR protein" evidence="2">
    <location>
        <begin position="164"/>
        <end position="242"/>
    </location>
</feature>
<evidence type="ECO:0000259" key="2">
    <source>
        <dbReference type="Pfam" id="PF04773"/>
    </source>
</evidence>
<keyword evidence="1" id="KW-0812">Transmembrane</keyword>
<accession>A0ABY1QUP9</accession>
<dbReference type="PANTHER" id="PTHR30273:SF2">
    <property type="entry name" value="PROTEIN FECR"/>
    <property type="match status" value="1"/>
</dbReference>
<keyword evidence="4" id="KW-1185">Reference proteome</keyword>
<evidence type="ECO:0000313" key="3">
    <source>
        <dbReference type="EMBL" id="SMP79248.1"/>
    </source>
</evidence>
<reference evidence="3 4" key="1">
    <citation type="submission" date="2017-05" db="EMBL/GenBank/DDBJ databases">
        <authorList>
            <person name="Varghese N."/>
            <person name="Submissions S."/>
        </authorList>
    </citation>
    <scope>NUCLEOTIDE SEQUENCE [LARGE SCALE GENOMIC DNA]</scope>
    <source>
        <strain evidence="3 4">DSM 25457</strain>
    </source>
</reference>
<dbReference type="RefSeq" id="WP_283435620.1">
    <property type="nucleotide sequence ID" value="NZ_FXUG01000030.1"/>
</dbReference>
<dbReference type="PANTHER" id="PTHR30273">
    <property type="entry name" value="PERIPLASMIC SIGNAL SENSOR AND SIGMA FACTOR ACTIVATOR FECR-RELATED"/>
    <property type="match status" value="1"/>
</dbReference>
<keyword evidence="1" id="KW-0472">Membrane</keyword>
<comment type="caution">
    <text evidence="3">The sequence shown here is derived from an EMBL/GenBank/DDBJ whole genome shotgun (WGS) entry which is preliminary data.</text>
</comment>
<proteinExistence type="predicted"/>